<dbReference type="RefSeq" id="WP_031140068.1">
    <property type="nucleotide sequence ID" value="NZ_BNEE01000006.1"/>
</dbReference>
<dbReference type="EMBL" id="BNEE01000006">
    <property type="protein sequence ID" value="GHI85657.1"/>
    <property type="molecule type" value="Genomic_DNA"/>
</dbReference>
<accession>A0A919GYG7</accession>
<feature type="domain" description="Glyoxalase-like" evidence="1">
    <location>
        <begin position="6"/>
        <end position="142"/>
    </location>
</feature>
<sequence>MAYTFQVTIDSPDPHPLADWWADALGWEVEPSDEAFIRGLIAAGHATEDDTTTHRGVLVWKTGAGIRHPEGLERAPRILFQYVPEAKTVKNRVHLDVRTGSDDPKAVVERLLAKGATFLHEGNEGPSVWTTLTDPQGNELCISH</sequence>
<gene>
    <name evidence="2" type="ORF">Sxan_30210</name>
</gene>
<dbReference type="SUPFAM" id="SSF54593">
    <property type="entry name" value="Glyoxalase/Bleomycin resistance protein/Dihydroxybiphenyl dioxygenase"/>
    <property type="match status" value="1"/>
</dbReference>
<dbReference type="PANTHER" id="PTHR35908">
    <property type="entry name" value="HYPOTHETICAL FUSION PROTEIN"/>
    <property type="match status" value="1"/>
</dbReference>
<evidence type="ECO:0000259" key="1">
    <source>
        <dbReference type="Pfam" id="PF18029"/>
    </source>
</evidence>
<keyword evidence="3" id="KW-1185">Reference proteome</keyword>
<evidence type="ECO:0000313" key="3">
    <source>
        <dbReference type="Proteomes" id="UP000600026"/>
    </source>
</evidence>
<dbReference type="InterPro" id="IPR041581">
    <property type="entry name" value="Glyoxalase_6"/>
</dbReference>
<dbReference type="AlphaFoldDB" id="A0A919GYG7"/>
<dbReference type="PANTHER" id="PTHR35908:SF1">
    <property type="entry name" value="CONSERVED PROTEIN"/>
    <property type="match status" value="1"/>
</dbReference>
<organism evidence="2 3">
    <name type="scientific">Streptomyces xanthophaeus</name>
    <dbReference type="NCBI Taxonomy" id="67385"/>
    <lineage>
        <taxon>Bacteria</taxon>
        <taxon>Bacillati</taxon>
        <taxon>Actinomycetota</taxon>
        <taxon>Actinomycetes</taxon>
        <taxon>Kitasatosporales</taxon>
        <taxon>Streptomycetaceae</taxon>
        <taxon>Streptomyces</taxon>
    </lineage>
</organism>
<protein>
    <recommendedName>
        <fullName evidence="1">Glyoxalase-like domain-containing protein</fullName>
    </recommendedName>
</protein>
<dbReference type="Pfam" id="PF18029">
    <property type="entry name" value="Glyoxalase_6"/>
    <property type="match status" value="1"/>
</dbReference>
<comment type="caution">
    <text evidence="2">The sequence shown here is derived from an EMBL/GenBank/DDBJ whole genome shotgun (WGS) entry which is preliminary data.</text>
</comment>
<dbReference type="OrthoDB" id="5524593at2"/>
<reference evidence="2" key="1">
    <citation type="submission" date="2020-09" db="EMBL/GenBank/DDBJ databases">
        <title>Whole genome shotgun sequence of Streptomyces xanthophaeus NBRC 12829.</title>
        <authorList>
            <person name="Komaki H."/>
            <person name="Tamura T."/>
        </authorList>
    </citation>
    <scope>NUCLEOTIDE SEQUENCE</scope>
    <source>
        <strain evidence="2">NBRC 12829</strain>
    </source>
</reference>
<evidence type="ECO:0000313" key="2">
    <source>
        <dbReference type="EMBL" id="GHI85657.1"/>
    </source>
</evidence>
<proteinExistence type="predicted"/>
<dbReference type="InterPro" id="IPR029068">
    <property type="entry name" value="Glyas_Bleomycin-R_OHBP_Dase"/>
</dbReference>
<name>A0A919GYG7_9ACTN</name>
<dbReference type="Gene3D" id="3.10.180.10">
    <property type="entry name" value="2,3-Dihydroxybiphenyl 1,2-Dioxygenase, domain 1"/>
    <property type="match status" value="1"/>
</dbReference>
<dbReference type="Proteomes" id="UP000600026">
    <property type="component" value="Unassembled WGS sequence"/>
</dbReference>